<name>E1YD73_9BACT</name>
<dbReference type="Pfam" id="PF00072">
    <property type="entry name" value="Response_reg"/>
    <property type="match status" value="1"/>
</dbReference>
<proteinExistence type="predicted"/>
<evidence type="ECO:0000256" key="1">
    <source>
        <dbReference type="ARBA" id="ARBA00022553"/>
    </source>
</evidence>
<dbReference type="PANTHER" id="PTHR44591:SF3">
    <property type="entry name" value="RESPONSE REGULATORY DOMAIN-CONTAINING PROTEIN"/>
    <property type="match status" value="1"/>
</dbReference>
<dbReference type="EMBL" id="FR695868">
    <property type="protein sequence ID" value="CBX28517.1"/>
    <property type="molecule type" value="Genomic_DNA"/>
</dbReference>
<evidence type="ECO:0000259" key="3">
    <source>
        <dbReference type="PROSITE" id="PS50110"/>
    </source>
</evidence>
<dbReference type="InterPro" id="IPR001789">
    <property type="entry name" value="Sig_transdc_resp-reg_receiver"/>
</dbReference>
<dbReference type="GO" id="GO:0000160">
    <property type="term" value="P:phosphorelay signal transduction system"/>
    <property type="evidence" value="ECO:0007669"/>
    <property type="project" value="InterPro"/>
</dbReference>
<dbReference type="Gene3D" id="3.30.450.20">
    <property type="entry name" value="PAS domain"/>
    <property type="match status" value="1"/>
</dbReference>
<dbReference type="SMART" id="SM00448">
    <property type="entry name" value="REC"/>
    <property type="match status" value="1"/>
</dbReference>
<dbReference type="SUPFAM" id="SSF52172">
    <property type="entry name" value="CheY-like"/>
    <property type="match status" value="1"/>
</dbReference>
<dbReference type="CDD" id="cd00156">
    <property type="entry name" value="REC"/>
    <property type="match status" value="1"/>
</dbReference>
<dbReference type="PROSITE" id="PS50112">
    <property type="entry name" value="PAS"/>
    <property type="match status" value="1"/>
</dbReference>
<evidence type="ECO:0000259" key="4">
    <source>
        <dbReference type="PROSITE" id="PS50112"/>
    </source>
</evidence>
<dbReference type="InterPro" id="IPR000014">
    <property type="entry name" value="PAS"/>
</dbReference>
<sequence>MPKTALVVDNDFFFVEFLAELLESRGYKVIKAYDGKEGISAIDDKDIALMFADIVMPKIDGTELIKFVRMKYPENCFSIVAVSGTIIERIDTLTNIGADYYIAKGPMEKMAANINELLDNIENKSFDKSGGAKIIESENLFPRREAVDLLDSIQFHKGIIECVGFGIVNIDSDTRIIGINSYALNILGKTTIELLNRPVTDIFPHEDRSKFINTVKNFIKNNESNETVFTSIINSKKIRVVVTLLTVEKKILGLILALEDCDKWEELA</sequence>
<dbReference type="CDD" id="cd00130">
    <property type="entry name" value="PAS"/>
    <property type="match status" value="1"/>
</dbReference>
<dbReference type="Pfam" id="PF13426">
    <property type="entry name" value="PAS_9"/>
    <property type="match status" value="1"/>
</dbReference>
<feature type="domain" description="Response regulatory" evidence="3">
    <location>
        <begin position="4"/>
        <end position="119"/>
    </location>
</feature>
<reference evidence="5" key="1">
    <citation type="journal article" date="2011" name="Environ. Microbiol.">
        <title>Genomic insights into the metabolic potential of the polycyclic aromatic hydrocarbon degrading sulfate-reducing Deltaproteobacterium N47.</title>
        <authorList>
            <person name="Bergmann F."/>
            <person name="Selesi D."/>
            <person name="Weinmaier T."/>
            <person name="Tischler P."/>
            <person name="Rattei T."/>
            <person name="Meckenstock R.U."/>
        </authorList>
    </citation>
    <scope>NUCLEOTIDE SEQUENCE</scope>
</reference>
<dbReference type="InterPro" id="IPR035965">
    <property type="entry name" value="PAS-like_dom_sf"/>
</dbReference>
<dbReference type="InterPro" id="IPR050595">
    <property type="entry name" value="Bact_response_regulator"/>
</dbReference>
<dbReference type="InterPro" id="IPR011006">
    <property type="entry name" value="CheY-like_superfamily"/>
</dbReference>
<keyword evidence="1 2" id="KW-0597">Phosphoprotein</keyword>
<feature type="domain" description="PAS" evidence="4">
    <location>
        <begin position="152"/>
        <end position="222"/>
    </location>
</feature>
<dbReference type="NCBIfam" id="TIGR00229">
    <property type="entry name" value="sensory_box"/>
    <property type="match status" value="1"/>
</dbReference>
<accession>E1YD73</accession>
<feature type="modified residue" description="4-aspartylphosphate" evidence="2">
    <location>
        <position position="53"/>
    </location>
</feature>
<evidence type="ECO:0000313" key="5">
    <source>
        <dbReference type="EMBL" id="CBX28517.1"/>
    </source>
</evidence>
<dbReference type="Gene3D" id="3.40.50.2300">
    <property type="match status" value="1"/>
</dbReference>
<dbReference type="SUPFAM" id="SSF55785">
    <property type="entry name" value="PYP-like sensor domain (PAS domain)"/>
    <property type="match status" value="1"/>
</dbReference>
<evidence type="ECO:0008006" key="6">
    <source>
        <dbReference type="Google" id="ProtNLM"/>
    </source>
</evidence>
<dbReference type="PROSITE" id="PS50110">
    <property type="entry name" value="RESPONSE_REGULATORY"/>
    <property type="match status" value="1"/>
</dbReference>
<dbReference type="PANTHER" id="PTHR44591">
    <property type="entry name" value="STRESS RESPONSE REGULATOR PROTEIN 1"/>
    <property type="match status" value="1"/>
</dbReference>
<organism evidence="5">
    <name type="scientific">uncultured Desulfobacterium sp</name>
    <dbReference type="NCBI Taxonomy" id="201089"/>
    <lineage>
        <taxon>Bacteria</taxon>
        <taxon>Pseudomonadati</taxon>
        <taxon>Thermodesulfobacteriota</taxon>
        <taxon>Desulfobacteria</taxon>
        <taxon>Desulfobacterales</taxon>
        <taxon>Desulfobacteriaceae</taxon>
        <taxon>Desulfobacterium</taxon>
        <taxon>environmental samples</taxon>
    </lineage>
</organism>
<protein>
    <recommendedName>
        <fullName evidence="6">Response regulatory domain-containing protein</fullName>
    </recommendedName>
</protein>
<dbReference type="SMART" id="SM00091">
    <property type="entry name" value="PAS"/>
    <property type="match status" value="1"/>
</dbReference>
<evidence type="ECO:0000256" key="2">
    <source>
        <dbReference type="PROSITE-ProRule" id="PRU00169"/>
    </source>
</evidence>
<gene>
    <name evidence="5" type="ORF">N47_G38410</name>
</gene>
<dbReference type="AlphaFoldDB" id="E1YD73"/>